<dbReference type="AlphaFoldDB" id="A0A6A6X591"/>
<gene>
    <name evidence="2" type="ORF">K505DRAFT_339590</name>
</gene>
<name>A0A6A6X591_9PLEO</name>
<dbReference type="EMBL" id="MU002021">
    <property type="protein sequence ID" value="KAF2791388.1"/>
    <property type="molecule type" value="Genomic_DNA"/>
</dbReference>
<feature type="compositionally biased region" description="Basic and acidic residues" evidence="1">
    <location>
        <begin position="19"/>
        <end position="36"/>
    </location>
</feature>
<dbReference type="Proteomes" id="UP000799757">
    <property type="component" value="Unassembled WGS sequence"/>
</dbReference>
<feature type="compositionally biased region" description="Basic residues" evidence="1">
    <location>
        <begin position="148"/>
        <end position="157"/>
    </location>
</feature>
<protein>
    <submittedName>
        <fullName evidence="2">Uncharacterized protein</fullName>
    </submittedName>
</protein>
<keyword evidence="3" id="KW-1185">Reference proteome</keyword>
<evidence type="ECO:0000256" key="1">
    <source>
        <dbReference type="SAM" id="MobiDB-lite"/>
    </source>
</evidence>
<accession>A0A6A6X591</accession>
<sequence>MSRCLSLQPYRSRGKPHGRIGDKTGQRQHGQDRECRTQSSTWSAVAHSVQSGIESLPTAGNTAAVDLDVSSARLGTRLAARGQPCPGLEHDIIQADNVPESGGTAGQRRSYFGTADRNLGRRQVWGVPAQAPAGKQSGAAAVGGGGGGRRRRRRRRA</sequence>
<evidence type="ECO:0000313" key="2">
    <source>
        <dbReference type="EMBL" id="KAF2791388.1"/>
    </source>
</evidence>
<evidence type="ECO:0000313" key="3">
    <source>
        <dbReference type="Proteomes" id="UP000799757"/>
    </source>
</evidence>
<organism evidence="2 3">
    <name type="scientific">Melanomma pulvis-pyrius CBS 109.77</name>
    <dbReference type="NCBI Taxonomy" id="1314802"/>
    <lineage>
        <taxon>Eukaryota</taxon>
        <taxon>Fungi</taxon>
        <taxon>Dikarya</taxon>
        <taxon>Ascomycota</taxon>
        <taxon>Pezizomycotina</taxon>
        <taxon>Dothideomycetes</taxon>
        <taxon>Pleosporomycetidae</taxon>
        <taxon>Pleosporales</taxon>
        <taxon>Melanommataceae</taxon>
        <taxon>Melanomma</taxon>
    </lineage>
</organism>
<feature type="region of interest" description="Disordered" evidence="1">
    <location>
        <begin position="1"/>
        <end position="41"/>
    </location>
</feature>
<feature type="region of interest" description="Disordered" evidence="1">
    <location>
        <begin position="128"/>
        <end position="157"/>
    </location>
</feature>
<proteinExistence type="predicted"/>
<reference evidence="2" key="1">
    <citation type="journal article" date="2020" name="Stud. Mycol.">
        <title>101 Dothideomycetes genomes: a test case for predicting lifestyles and emergence of pathogens.</title>
        <authorList>
            <person name="Haridas S."/>
            <person name="Albert R."/>
            <person name="Binder M."/>
            <person name="Bloem J."/>
            <person name="Labutti K."/>
            <person name="Salamov A."/>
            <person name="Andreopoulos B."/>
            <person name="Baker S."/>
            <person name="Barry K."/>
            <person name="Bills G."/>
            <person name="Bluhm B."/>
            <person name="Cannon C."/>
            <person name="Castanera R."/>
            <person name="Culley D."/>
            <person name="Daum C."/>
            <person name="Ezra D."/>
            <person name="Gonzalez J."/>
            <person name="Henrissat B."/>
            <person name="Kuo A."/>
            <person name="Liang C."/>
            <person name="Lipzen A."/>
            <person name="Lutzoni F."/>
            <person name="Magnuson J."/>
            <person name="Mondo S."/>
            <person name="Nolan M."/>
            <person name="Ohm R."/>
            <person name="Pangilinan J."/>
            <person name="Park H.-J."/>
            <person name="Ramirez L."/>
            <person name="Alfaro M."/>
            <person name="Sun H."/>
            <person name="Tritt A."/>
            <person name="Yoshinaga Y."/>
            <person name="Zwiers L.-H."/>
            <person name="Turgeon B."/>
            <person name="Goodwin S."/>
            <person name="Spatafora J."/>
            <person name="Crous P."/>
            <person name="Grigoriev I."/>
        </authorList>
    </citation>
    <scope>NUCLEOTIDE SEQUENCE</scope>
    <source>
        <strain evidence="2">CBS 109.77</strain>
    </source>
</reference>